<evidence type="ECO:0000313" key="1">
    <source>
        <dbReference type="EMBL" id="THF81461.1"/>
    </source>
</evidence>
<organism evidence="1 2">
    <name type="scientific">Metabacillus sediminilitoris</name>
    <dbReference type="NCBI Taxonomy" id="2567941"/>
    <lineage>
        <taxon>Bacteria</taxon>
        <taxon>Bacillati</taxon>
        <taxon>Bacillota</taxon>
        <taxon>Bacilli</taxon>
        <taxon>Bacillales</taxon>
        <taxon>Bacillaceae</taxon>
        <taxon>Metabacillus</taxon>
    </lineage>
</organism>
<dbReference type="Proteomes" id="UP000310334">
    <property type="component" value="Unassembled WGS sequence"/>
</dbReference>
<reference evidence="1 2" key="1">
    <citation type="submission" date="2019-04" db="EMBL/GenBank/DDBJ databases">
        <title>Bacillus sediminilitoris sp. nov., isolated from a tidal flat sediment on the East China Sea.</title>
        <authorList>
            <person name="Wei Y."/>
            <person name="Mao H."/>
            <person name="Fang J."/>
        </authorList>
    </citation>
    <scope>NUCLEOTIDE SEQUENCE [LARGE SCALE GENOMIC DNA]</scope>
    <source>
        <strain evidence="1 2">DSL-17</strain>
    </source>
</reference>
<evidence type="ECO:0008006" key="3">
    <source>
        <dbReference type="Google" id="ProtNLM"/>
    </source>
</evidence>
<evidence type="ECO:0000313" key="2">
    <source>
        <dbReference type="Proteomes" id="UP000310334"/>
    </source>
</evidence>
<sequence length="426" mass="50001">MIKINLHLFSLLLLLVFMNFTFAEVHAFQKVDQLLVLKTKKSLFDSPDKNTNTKQLIDPQIIKTIKKQNDWYAIETKNGEKWITNASVITNFKQTKVNKTYLLGTNKIAVPIPFFINDRISIPKGTVVKAMYEGNGFIQVTYHNNSYWIKNDRTLKPFEQSVQPINKKLVFNTKKVLFSLPSQHANTKQQVDIQMMTAKKQFNNWYAIDTENRERWVTDSSVQEYAPDKTEENNRLFLTKPRLGYFTPALLSTNAVIPKESEVTIIERWNDWISVDYNGKNYYLKSPSYETNLVPANPQSAGELINKELLLKTDNELFTYPSTLYGTGKLIDEHFILATRQWKTWYLINNGQEQLWINRDNIIEDFNPIPFEKTYKLTANKQIYIAPLYDAERITVETETEVKAVRRWNEWGEIEYQGKKYWILDE</sequence>
<dbReference type="OrthoDB" id="9810670at2"/>
<dbReference type="RefSeq" id="WP_136352297.1">
    <property type="nucleotide sequence ID" value="NZ_CP046266.1"/>
</dbReference>
<keyword evidence="2" id="KW-1185">Reference proteome</keyword>
<proteinExistence type="predicted"/>
<name>A0A4S4C1D2_9BACI</name>
<comment type="caution">
    <text evidence="1">The sequence shown here is derived from an EMBL/GenBank/DDBJ whole genome shotgun (WGS) entry which is preliminary data.</text>
</comment>
<protein>
    <recommendedName>
        <fullName evidence="3">SH3 domain-containing protein</fullName>
    </recommendedName>
</protein>
<dbReference type="EMBL" id="SSNT01000004">
    <property type="protein sequence ID" value="THF81461.1"/>
    <property type="molecule type" value="Genomic_DNA"/>
</dbReference>
<gene>
    <name evidence="1" type="ORF">E6W99_06010</name>
</gene>
<dbReference type="AlphaFoldDB" id="A0A4S4C1D2"/>
<accession>A0A4S4C1D2</accession>